<accession>A0A8S1WMW9</accession>
<evidence type="ECO:0000256" key="1">
    <source>
        <dbReference type="SAM" id="Phobius"/>
    </source>
</evidence>
<keyword evidence="1" id="KW-0812">Transmembrane</keyword>
<dbReference type="EMBL" id="CAJJDO010000098">
    <property type="protein sequence ID" value="CAD8191354.1"/>
    <property type="molecule type" value="Genomic_DNA"/>
</dbReference>
<keyword evidence="1" id="KW-1133">Transmembrane helix</keyword>
<name>A0A8S1WMW9_9CILI</name>
<dbReference type="AlphaFoldDB" id="A0A8S1WMW9"/>
<gene>
    <name evidence="2" type="ORF">PPENT_87.1.T0980211</name>
</gene>
<keyword evidence="3" id="KW-1185">Reference proteome</keyword>
<sequence>MRLQNNQLFKQSYPILLNKKLIIKILIILKIAKLKLYMYYIFFNKKQLYKNQEELASMAFEPQNFCTCNMNNKLRLEDNSMKYLDYLVFTLEDINCNFFELSECLRTIDIIKSPGEFIYAFLNLISIHSFVQKVCNWLEERPEIIERPNVSVSESKDWDQITPINLGTSQINSSINRNDSSFSSVGKQNVSQILEEKQFIVKSVPLEQDQQKISSTSSSRQLIRVKVGEYSSFFEGKLLEDIDILNVTQYEDENKSYLIFSTVMKGDLLFERECVMKSKLSQWLRSQMGQFSMACQTQAHEGIPQSQGIEVEQHHIQEEQQLKVLPKIKKSVKVKKESRKSGKRKE</sequence>
<evidence type="ECO:0000313" key="3">
    <source>
        <dbReference type="Proteomes" id="UP000689195"/>
    </source>
</evidence>
<evidence type="ECO:0000313" key="2">
    <source>
        <dbReference type="EMBL" id="CAD8191354.1"/>
    </source>
</evidence>
<organism evidence="2 3">
    <name type="scientific">Paramecium pentaurelia</name>
    <dbReference type="NCBI Taxonomy" id="43138"/>
    <lineage>
        <taxon>Eukaryota</taxon>
        <taxon>Sar</taxon>
        <taxon>Alveolata</taxon>
        <taxon>Ciliophora</taxon>
        <taxon>Intramacronucleata</taxon>
        <taxon>Oligohymenophorea</taxon>
        <taxon>Peniculida</taxon>
        <taxon>Parameciidae</taxon>
        <taxon>Paramecium</taxon>
    </lineage>
</organism>
<keyword evidence="1" id="KW-0472">Membrane</keyword>
<proteinExistence type="predicted"/>
<comment type="caution">
    <text evidence="2">The sequence shown here is derived from an EMBL/GenBank/DDBJ whole genome shotgun (WGS) entry which is preliminary data.</text>
</comment>
<reference evidence="2" key="1">
    <citation type="submission" date="2021-01" db="EMBL/GenBank/DDBJ databases">
        <authorList>
            <consortium name="Genoscope - CEA"/>
            <person name="William W."/>
        </authorList>
    </citation>
    <scope>NUCLEOTIDE SEQUENCE</scope>
</reference>
<dbReference type="Proteomes" id="UP000689195">
    <property type="component" value="Unassembled WGS sequence"/>
</dbReference>
<feature type="transmembrane region" description="Helical" evidence="1">
    <location>
        <begin position="21"/>
        <end position="42"/>
    </location>
</feature>
<protein>
    <submittedName>
        <fullName evidence="2">Uncharacterized protein</fullName>
    </submittedName>
</protein>